<organism evidence="6 7">
    <name type="scientific">Blastocystis sp. subtype 1 (strain ATCC 50177 / NandII)</name>
    <dbReference type="NCBI Taxonomy" id="478820"/>
    <lineage>
        <taxon>Eukaryota</taxon>
        <taxon>Sar</taxon>
        <taxon>Stramenopiles</taxon>
        <taxon>Bigyra</taxon>
        <taxon>Opalozoa</taxon>
        <taxon>Opalinata</taxon>
        <taxon>Blastocystidae</taxon>
        <taxon>Blastocystis</taxon>
    </lineage>
</organism>
<dbReference type="Proteomes" id="UP000078348">
    <property type="component" value="Unassembled WGS sequence"/>
</dbReference>
<comment type="caution">
    <text evidence="6">The sequence shown here is derived from an EMBL/GenBank/DDBJ whole genome shotgun (WGS) entry which is preliminary data.</text>
</comment>
<name>A0A196S6Q9_BLAHN</name>
<evidence type="ECO:0000256" key="4">
    <source>
        <dbReference type="SAM" id="MobiDB-lite"/>
    </source>
</evidence>
<evidence type="ECO:0000313" key="7">
    <source>
        <dbReference type="Proteomes" id="UP000078348"/>
    </source>
</evidence>
<comment type="similarity">
    <text evidence="2">Belongs to the SURF6 family.</text>
</comment>
<dbReference type="InterPro" id="IPR029190">
    <property type="entry name" value="Rrp14/SURF6_C"/>
</dbReference>
<feature type="domain" description="Ribosomal RNA-processing protein 14/surfeit locus protein 6 C-terminal" evidence="5">
    <location>
        <begin position="76"/>
        <end position="232"/>
    </location>
</feature>
<dbReference type="GO" id="GO:0003723">
    <property type="term" value="F:RNA binding"/>
    <property type="evidence" value="ECO:0007669"/>
    <property type="project" value="TreeGrafter"/>
</dbReference>
<accession>A0A196S6Q9</accession>
<dbReference type="Pfam" id="PF04935">
    <property type="entry name" value="SURF6"/>
    <property type="match status" value="1"/>
</dbReference>
<protein>
    <recommendedName>
        <fullName evidence="5">Ribosomal RNA-processing protein 14/surfeit locus protein 6 C-terminal domain-containing protein</fullName>
    </recommendedName>
</protein>
<feature type="compositionally biased region" description="Basic and acidic residues" evidence="4">
    <location>
        <begin position="48"/>
        <end position="88"/>
    </location>
</feature>
<dbReference type="EMBL" id="LXWW01000580">
    <property type="protein sequence ID" value="OAO11752.1"/>
    <property type="molecule type" value="Genomic_DNA"/>
</dbReference>
<proteinExistence type="inferred from homology"/>
<evidence type="ECO:0000256" key="3">
    <source>
        <dbReference type="ARBA" id="ARBA00023242"/>
    </source>
</evidence>
<comment type="subcellular location">
    <subcellularLocation>
        <location evidence="1">Nucleus</location>
    </subcellularLocation>
</comment>
<evidence type="ECO:0000256" key="2">
    <source>
        <dbReference type="ARBA" id="ARBA00005904"/>
    </source>
</evidence>
<feature type="region of interest" description="Disordered" evidence="4">
    <location>
        <begin position="1"/>
        <end position="131"/>
    </location>
</feature>
<feature type="compositionally biased region" description="Basic and acidic residues" evidence="4">
    <location>
        <begin position="95"/>
        <end position="115"/>
    </location>
</feature>
<reference evidence="6 7" key="1">
    <citation type="submission" date="2016-05" db="EMBL/GenBank/DDBJ databases">
        <title>Nuclear genome of Blastocystis sp. subtype 1 NandII.</title>
        <authorList>
            <person name="Gentekaki E."/>
            <person name="Curtis B."/>
            <person name="Stairs C."/>
            <person name="Eme L."/>
            <person name="Herman E."/>
            <person name="Klimes V."/>
            <person name="Arias M.C."/>
            <person name="Elias M."/>
            <person name="Hilliou F."/>
            <person name="Klute M."/>
            <person name="Malik S.-B."/>
            <person name="Pightling A."/>
            <person name="Rachubinski R."/>
            <person name="Salas D."/>
            <person name="Schlacht A."/>
            <person name="Suga H."/>
            <person name="Archibald J."/>
            <person name="Ball S.G."/>
            <person name="Clark G."/>
            <person name="Dacks J."/>
            <person name="Van Der Giezen M."/>
            <person name="Tsaousis A."/>
            <person name="Roger A."/>
        </authorList>
    </citation>
    <scope>NUCLEOTIDE SEQUENCE [LARGE SCALE GENOMIC DNA]</scope>
    <source>
        <strain evidence="7">ATCC 50177 / NandII</strain>
    </source>
</reference>
<keyword evidence="7" id="KW-1185">Reference proteome</keyword>
<keyword evidence="3" id="KW-0539">Nucleus</keyword>
<dbReference type="AlphaFoldDB" id="A0A196S6Q9"/>
<evidence type="ECO:0000259" key="5">
    <source>
        <dbReference type="Pfam" id="PF04935"/>
    </source>
</evidence>
<dbReference type="GO" id="GO:0042274">
    <property type="term" value="P:ribosomal small subunit biogenesis"/>
    <property type="evidence" value="ECO:0007669"/>
    <property type="project" value="TreeGrafter"/>
</dbReference>
<dbReference type="GO" id="GO:0003677">
    <property type="term" value="F:DNA binding"/>
    <property type="evidence" value="ECO:0007669"/>
    <property type="project" value="TreeGrafter"/>
</dbReference>
<dbReference type="PANTHER" id="PTHR14369">
    <property type="entry name" value="SURFEIT LOCUS PROTEIN 6"/>
    <property type="match status" value="1"/>
</dbReference>
<evidence type="ECO:0000256" key="1">
    <source>
        <dbReference type="ARBA" id="ARBA00004123"/>
    </source>
</evidence>
<evidence type="ECO:0000313" key="6">
    <source>
        <dbReference type="EMBL" id="OAO11752.1"/>
    </source>
</evidence>
<gene>
    <name evidence="6" type="ORF">AV274_6587</name>
</gene>
<dbReference type="STRING" id="478820.A0A196S6Q9"/>
<dbReference type="GO" id="GO:0042273">
    <property type="term" value="P:ribosomal large subunit biogenesis"/>
    <property type="evidence" value="ECO:0007669"/>
    <property type="project" value="TreeGrafter"/>
</dbReference>
<dbReference type="GO" id="GO:0005730">
    <property type="term" value="C:nucleolus"/>
    <property type="evidence" value="ECO:0007669"/>
    <property type="project" value="TreeGrafter"/>
</dbReference>
<dbReference type="OrthoDB" id="444809at2759"/>
<dbReference type="PANTHER" id="PTHR14369:SF0">
    <property type="entry name" value="SURFEIT LOCUS PROTEIN 6"/>
    <property type="match status" value="1"/>
</dbReference>
<dbReference type="InterPro" id="IPR007019">
    <property type="entry name" value="SURF6"/>
</dbReference>
<feature type="compositionally biased region" description="Basic and acidic residues" evidence="4">
    <location>
        <begin position="1"/>
        <end position="37"/>
    </location>
</feature>
<sequence>MKEQSQKRRREKFDPEKETTMTEKIEERRIQMEKEAEQEIATAVPMVKTERAKDLDELRSRLKQKIEVLAKNRIENEKKRKQKQDANRTAKKGKKEPAKKEASPEKSEPAEESTPKESPSPRLAPTVSDVISNIQFGKVKATQEVGTQNRPKARKDIHKLLKQAQKKQDYLKNLKTTEAGRKEAENIEMEAALKKAAGFRKKDNPALLKKTIKRQEAKKKKSQEEWKNRKYAEKVVARRGDDA</sequence>